<proteinExistence type="predicted"/>
<dbReference type="AlphaFoldDB" id="A0A1Y0B0J4"/>
<geneLocation type="mitochondrion" evidence="1"/>
<protein>
    <submittedName>
        <fullName evidence="1">Uncharacterized protein</fullName>
    </submittedName>
</protein>
<name>A0A1Y0B0J4_9LAMI</name>
<sequence length="76" mass="9069">MQARIGVLEEGQILMLGKERGQYWSDVKAELQNCTSMADYNRLIDFENRDLQIREKQSECYFLIRDLVSQNPYYLM</sequence>
<gene>
    <name evidence="1" type="ORF">AEK19_MT0638</name>
</gene>
<organism evidence="1">
    <name type="scientific">Utricularia reniformis</name>
    <dbReference type="NCBI Taxonomy" id="192314"/>
    <lineage>
        <taxon>Eukaryota</taxon>
        <taxon>Viridiplantae</taxon>
        <taxon>Streptophyta</taxon>
        <taxon>Embryophyta</taxon>
        <taxon>Tracheophyta</taxon>
        <taxon>Spermatophyta</taxon>
        <taxon>Magnoliopsida</taxon>
        <taxon>eudicotyledons</taxon>
        <taxon>Gunneridae</taxon>
        <taxon>Pentapetalae</taxon>
        <taxon>asterids</taxon>
        <taxon>lamiids</taxon>
        <taxon>Lamiales</taxon>
        <taxon>Lentibulariaceae</taxon>
        <taxon>Utricularia</taxon>
    </lineage>
</organism>
<keyword evidence="1" id="KW-0496">Mitochondrion</keyword>
<reference evidence="1" key="1">
    <citation type="submission" date="2017-03" db="EMBL/GenBank/DDBJ databases">
        <title>The mitochondrial genome of the carnivorous plant Utricularia reniformis (Lentibulariaceae): structure, comparative analysis and evolutionary landmarks.</title>
        <authorList>
            <person name="Silva S.R."/>
            <person name="Alvarenga D.O."/>
            <person name="Michael T.P."/>
            <person name="Miranda V.F.O."/>
            <person name="Varani A.M."/>
        </authorList>
    </citation>
    <scope>NUCLEOTIDE SEQUENCE</scope>
</reference>
<evidence type="ECO:0000313" key="1">
    <source>
        <dbReference type="EMBL" id="ART30891.1"/>
    </source>
</evidence>
<accession>A0A1Y0B0J4</accession>
<dbReference type="EMBL" id="KY774314">
    <property type="protein sequence ID" value="ART30891.1"/>
    <property type="molecule type" value="Genomic_DNA"/>
</dbReference>